<gene>
    <name evidence="2" type="ORF">J2T10_001985</name>
</gene>
<evidence type="ECO:0000259" key="1">
    <source>
        <dbReference type="Pfam" id="PF24030"/>
    </source>
</evidence>
<dbReference type="RefSeq" id="WP_306877992.1">
    <property type="nucleotide sequence ID" value="NZ_JAUSSW010000004.1"/>
</dbReference>
<reference evidence="2 3" key="1">
    <citation type="submission" date="2023-07" db="EMBL/GenBank/DDBJ databases">
        <title>Sorghum-associated microbial communities from plants grown in Nebraska, USA.</title>
        <authorList>
            <person name="Schachtman D."/>
        </authorList>
    </citation>
    <scope>NUCLEOTIDE SEQUENCE [LARGE SCALE GENOMIC DNA]</scope>
    <source>
        <strain evidence="2 3">CC523</strain>
    </source>
</reference>
<proteinExistence type="predicted"/>
<comment type="caution">
    <text evidence="2">The sequence shown here is derived from an EMBL/GenBank/DDBJ whole genome shotgun (WGS) entry which is preliminary data.</text>
</comment>
<keyword evidence="3" id="KW-1185">Reference proteome</keyword>
<dbReference type="Pfam" id="PF24030">
    <property type="entry name" value="DUF7341"/>
    <property type="match status" value="1"/>
</dbReference>
<accession>A0ABT9TL04</accession>
<sequence>MSLQGNIQALTTEHLTMVNGAPERVPALLDQLDAALTDKNGRTSGGGGKALPISDAAYALWQDINFAARNEHYQRTGTDVGRLPVIIQSWATEQDPEMVNYLEHLTLDWCDQIKAIITPIKPPWRPAVPCPSCGLIYNKEGVGPGIRIHCWDAQENMLPPGQWTAECIHCQASWTSDNMPWLARVLDIASRMTTM</sequence>
<organism evidence="2 3">
    <name type="scientific">Paenarthrobacter nicotinovorans</name>
    <name type="common">Arthrobacter nicotinovorans</name>
    <dbReference type="NCBI Taxonomy" id="29320"/>
    <lineage>
        <taxon>Bacteria</taxon>
        <taxon>Bacillati</taxon>
        <taxon>Actinomycetota</taxon>
        <taxon>Actinomycetes</taxon>
        <taxon>Micrococcales</taxon>
        <taxon>Micrococcaceae</taxon>
        <taxon>Paenarthrobacter</taxon>
    </lineage>
</organism>
<evidence type="ECO:0000313" key="2">
    <source>
        <dbReference type="EMBL" id="MDQ0102339.1"/>
    </source>
</evidence>
<dbReference type="Proteomes" id="UP001244563">
    <property type="component" value="Unassembled WGS sequence"/>
</dbReference>
<name>A0ABT9TL04_PAENI</name>
<feature type="domain" description="DUF7341" evidence="1">
    <location>
        <begin position="7"/>
        <end position="115"/>
    </location>
</feature>
<evidence type="ECO:0000313" key="3">
    <source>
        <dbReference type="Proteomes" id="UP001244563"/>
    </source>
</evidence>
<protein>
    <recommendedName>
        <fullName evidence="1">DUF7341 domain-containing protein</fullName>
    </recommendedName>
</protein>
<dbReference type="EMBL" id="JAUSSW010000004">
    <property type="protein sequence ID" value="MDQ0102339.1"/>
    <property type="molecule type" value="Genomic_DNA"/>
</dbReference>
<dbReference type="InterPro" id="IPR055765">
    <property type="entry name" value="DUF7341"/>
</dbReference>